<dbReference type="PANTHER" id="PTHR22594:SF5">
    <property type="entry name" value="ASPARTATE--TRNA LIGASE, MITOCHONDRIAL"/>
    <property type="match status" value="1"/>
</dbReference>
<keyword evidence="11" id="KW-1185">Reference proteome</keyword>
<evidence type="ECO:0000313" key="10">
    <source>
        <dbReference type="EMBL" id="QMS85887.1"/>
    </source>
</evidence>
<evidence type="ECO:0000259" key="9">
    <source>
        <dbReference type="PROSITE" id="PS50862"/>
    </source>
</evidence>
<feature type="binding site" evidence="8">
    <location>
        <position position="226"/>
    </location>
    <ligand>
        <name>ATP</name>
        <dbReference type="ChEBI" id="CHEBI:30616"/>
    </ligand>
</feature>
<evidence type="ECO:0000313" key="11">
    <source>
        <dbReference type="Proteomes" id="UP000514720"/>
    </source>
</evidence>
<dbReference type="GO" id="GO:0006422">
    <property type="term" value="P:aspartyl-tRNA aminoacylation"/>
    <property type="evidence" value="ECO:0007669"/>
    <property type="project" value="UniProtKB-UniRule"/>
</dbReference>
<dbReference type="PROSITE" id="PS50862">
    <property type="entry name" value="AA_TRNA_LIGASE_II"/>
    <property type="match status" value="1"/>
</dbReference>
<dbReference type="PANTHER" id="PTHR22594">
    <property type="entry name" value="ASPARTYL/LYSYL-TRNA SYNTHETASE"/>
    <property type="match status" value="1"/>
</dbReference>
<dbReference type="InterPro" id="IPR047089">
    <property type="entry name" value="Asp-tRNA-ligase_1_N"/>
</dbReference>
<comment type="similarity">
    <text evidence="1 8">Belongs to the class-II aminoacyl-tRNA synthetase family. Type 1 subfamily.</text>
</comment>
<dbReference type="InterPro" id="IPR047090">
    <property type="entry name" value="AspRS_core"/>
</dbReference>
<keyword evidence="6 8" id="KW-0648">Protein biosynthesis</keyword>
<keyword evidence="7 8" id="KW-0030">Aminoacyl-tRNA synthetase</keyword>
<name>A0A7L7KT54_9MOLU</name>
<dbReference type="EC" id="6.1.1.12" evidence="8"/>
<dbReference type="InterPro" id="IPR004115">
    <property type="entry name" value="GAD-like_sf"/>
</dbReference>
<comment type="function">
    <text evidence="8">Catalyzes the attachment of L-aspartate to tRNA(Asp) in a two-step reaction: L-aspartate is first activated by ATP to form Asp-AMP and then transferred to the acceptor end of tRNA(Asp).</text>
</comment>
<accession>A0A7L7KT54</accession>
<dbReference type="GO" id="GO:0003676">
    <property type="term" value="F:nucleic acid binding"/>
    <property type="evidence" value="ECO:0007669"/>
    <property type="project" value="InterPro"/>
</dbReference>
<dbReference type="InterPro" id="IPR029351">
    <property type="entry name" value="GAD_dom"/>
</dbReference>
<dbReference type="NCBIfam" id="NF001750">
    <property type="entry name" value="PRK00476.1"/>
    <property type="match status" value="1"/>
</dbReference>
<dbReference type="InterPro" id="IPR012340">
    <property type="entry name" value="NA-bd_OB-fold"/>
</dbReference>
<comment type="catalytic activity">
    <reaction evidence="8">
        <text>tRNA(Asp) + L-aspartate + ATP = L-aspartyl-tRNA(Asp) + AMP + diphosphate</text>
        <dbReference type="Rhea" id="RHEA:19649"/>
        <dbReference type="Rhea" id="RHEA-COMP:9660"/>
        <dbReference type="Rhea" id="RHEA-COMP:9678"/>
        <dbReference type="ChEBI" id="CHEBI:29991"/>
        <dbReference type="ChEBI" id="CHEBI:30616"/>
        <dbReference type="ChEBI" id="CHEBI:33019"/>
        <dbReference type="ChEBI" id="CHEBI:78442"/>
        <dbReference type="ChEBI" id="CHEBI:78516"/>
        <dbReference type="ChEBI" id="CHEBI:456215"/>
        <dbReference type="EC" id="6.1.1.12"/>
    </reaction>
</comment>
<dbReference type="Pfam" id="PF00152">
    <property type="entry name" value="tRNA-synt_2"/>
    <property type="match status" value="1"/>
</dbReference>
<reference evidence="10 11" key="1">
    <citation type="submission" date="2020-02" db="EMBL/GenBank/DDBJ databases">
        <authorList>
            <person name="Zheng R.K."/>
            <person name="Sun C.M."/>
        </authorList>
    </citation>
    <scope>NUCLEOTIDE SEQUENCE [LARGE SCALE GENOMIC DNA]</scope>
    <source>
        <strain evidence="11">zrk13</strain>
    </source>
</reference>
<feature type="binding site" evidence="8">
    <location>
        <position position="486"/>
    </location>
    <ligand>
        <name>L-aspartate</name>
        <dbReference type="ChEBI" id="CHEBI:29991"/>
    </ligand>
</feature>
<evidence type="ECO:0000256" key="7">
    <source>
        <dbReference type="ARBA" id="ARBA00023146"/>
    </source>
</evidence>
<feature type="binding site" evidence="8">
    <location>
        <position position="479"/>
    </location>
    <ligand>
        <name>ATP</name>
        <dbReference type="ChEBI" id="CHEBI:30616"/>
    </ligand>
</feature>
<evidence type="ECO:0000256" key="5">
    <source>
        <dbReference type="ARBA" id="ARBA00022840"/>
    </source>
</evidence>
<dbReference type="GO" id="GO:0004815">
    <property type="term" value="F:aspartate-tRNA ligase activity"/>
    <property type="evidence" value="ECO:0007669"/>
    <property type="project" value="UniProtKB-UniRule"/>
</dbReference>
<dbReference type="HAMAP" id="MF_00044">
    <property type="entry name" value="Asp_tRNA_synth_type1"/>
    <property type="match status" value="1"/>
</dbReference>
<dbReference type="InterPro" id="IPR006195">
    <property type="entry name" value="aa-tRNA-synth_II"/>
</dbReference>
<comment type="subunit">
    <text evidence="2 8">Homodimer.</text>
</comment>
<dbReference type="SUPFAM" id="SSF50249">
    <property type="entry name" value="Nucleic acid-binding proteins"/>
    <property type="match status" value="1"/>
</dbReference>
<comment type="caution">
    <text evidence="8">Lacks conserved residue(s) required for the propagation of feature annotation.</text>
</comment>
<comment type="subcellular location">
    <subcellularLocation>
        <location evidence="8">Cytoplasm</location>
    </subcellularLocation>
</comment>
<keyword evidence="5 8" id="KW-0067">ATP-binding</keyword>
<keyword evidence="8" id="KW-0963">Cytoplasm</keyword>
<dbReference type="InterPro" id="IPR004365">
    <property type="entry name" value="NA-bd_OB_tRNA"/>
</dbReference>
<dbReference type="Proteomes" id="UP000514720">
    <property type="component" value="Chromosome"/>
</dbReference>
<dbReference type="PRINTS" id="PR01042">
    <property type="entry name" value="TRNASYNTHASP"/>
</dbReference>
<organism evidence="10 11">
    <name type="scientific">Candidatus Xianfuyuplasma coldseepsis</name>
    <dbReference type="NCBI Taxonomy" id="2782163"/>
    <lineage>
        <taxon>Bacteria</taxon>
        <taxon>Bacillati</taxon>
        <taxon>Mycoplasmatota</taxon>
        <taxon>Mollicutes</taxon>
        <taxon>Candidatus Izemoplasmatales</taxon>
        <taxon>Candidatus Izemoplasmataceae</taxon>
        <taxon>Candidatus Xianfuyuplasma</taxon>
    </lineage>
</organism>
<dbReference type="EMBL" id="CP048914">
    <property type="protein sequence ID" value="QMS85887.1"/>
    <property type="molecule type" value="Genomic_DNA"/>
</dbReference>
<dbReference type="InterPro" id="IPR004364">
    <property type="entry name" value="Aa-tRNA-synt_II"/>
</dbReference>
<dbReference type="Pfam" id="PF01336">
    <property type="entry name" value="tRNA_anti-codon"/>
    <property type="match status" value="1"/>
</dbReference>
<dbReference type="GO" id="GO:0005737">
    <property type="term" value="C:cytoplasm"/>
    <property type="evidence" value="ECO:0007669"/>
    <property type="project" value="UniProtKB-SubCell"/>
</dbReference>
<gene>
    <name evidence="8 10" type="primary">aspS</name>
    <name evidence="10" type="ORF">G4Z02_09045</name>
</gene>
<protein>
    <recommendedName>
        <fullName evidence="8">Aspartate--tRNA ligase</fullName>
        <ecNumber evidence="8">6.1.1.12</ecNumber>
    </recommendedName>
    <alternativeName>
        <fullName evidence="8">Aspartyl-tRNA synthetase</fullName>
        <shortName evidence="8">AspRS</shortName>
    </alternativeName>
</protein>
<dbReference type="Gene3D" id="2.40.50.140">
    <property type="entry name" value="Nucleic acid-binding proteins"/>
    <property type="match status" value="1"/>
</dbReference>
<evidence type="ECO:0000256" key="3">
    <source>
        <dbReference type="ARBA" id="ARBA00022598"/>
    </source>
</evidence>
<dbReference type="Gene3D" id="3.30.1360.30">
    <property type="entry name" value="GAD-like domain"/>
    <property type="match status" value="1"/>
</dbReference>
<feature type="binding site" evidence="8">
    <location>
        <begin position="217"/>
        <end position="219"/>
    </location>
    <ligand>
        <name>ATP</name>
        <dbReference type="ChEBI" id="CHEBI:30616"/>
    </ligand>
</feature>
<evidence type="ECO:0000256" key="6">
    <source>
        <dbReference type="ARBA" id="ARBA00022917"/>
    </source>
</evidence>
<evidence type="ECO:0000256" key="8">
    <source>
        <dbReference type="HAMAP-Rule" id="MF_00044"/>
    </source>
</evidence>
<evidence type="ECO:0000256" key="4">
    <source>
        <dbReference type="ARBA" id="ARBA00022741"/>
    </source>
</evidence>
<feature type="binding site" evidence="8">
    <location>
        <position position="445"/>
    </location>
    <ligand>
        <name>L-aspartate</name>
        <dbReference type="ChEBI" id="CHEBI:29991"/>
    </ligand>
</feature>
<feature type="binding site" evidence="8">
    <location>
        <position position="171"/>
    </location>
    <ligand>
        <name>L-aspartate</name>
        <dbReference type="ChEBI" id="CHEBI:29991"/>
    </ligand>
</feature>
<dbReference type="GO" id="GO:0005524">
    <property type="term" value="F:ATP binding"/>
    <property type="evidence" value="ECO:0007669"/>
    <property type="project" value="UniProtKB-UniRule"/>
</dbReference>
<feature type="domain" description="Aminoacyl-transfer RNA synthetases class-II family profile" evidence="9">
    <location>
        <begin position="138"/>
        <end position="552"/>
    </location>
</feature>
<dbReference type="Gene3D" id="3.30.930.10">
    <property type="entry name" value="Bira Bifunctional Protein, Domain 2"/>
    <property type="match status" value="1"/>
</dbReference>
<proteinExistence type="inferred from homology"/>
<feature type="binding site" evidence="8">
    <location>
        <position position="217"/>
    </location>
    <ligand>
        <name>L-aspartate</name>
        <dbReference type="ChEBI" id="CHEBI:29991"/>
    </ligand>
</feature>
<dbReference type="InterPro" id="IPR002312">
    <property type="entry name" value="Asp/Asn-tRNA-synth_IIb"/>
</dbReference>
<dbReference type="InterPro" id="IPR045864">
    <property type="entry name" value="aa-tRNA-synth_II/BPL/LPL"/>
</dbReference>
<dbReference type="CDD" id="cd00777">
    <property type="entry name" value="AspRS_core"/>
    <property type="match status" value="1"/>
</dbReference>
<feature type="binding site" evidence="8">
    <location>
        <begin position="531"/>
        <end position="534"/>
    </location>
    <ligand>
        <name>ATP</name>
        <dbReference type="ChEBI" id="CHEBI:30616"/>
    </ligand>
</feature>
<dbReference type="Pfam" id="PF02938">
    <property type="entry name" value="GAD"/>
    <property type="match status" value="1"/>
</dbReference>
<dbReference type="InterPro" id="IPR004524">
    <property type="entry name" value="Asp-tRNA-ligase_1"/>
</dbReference>
<evidence type="ECO:0000256" key="1">
    <source>
        <dbReference type="ARBA" id="ARBA00006303"/>
    </source>
</evidence>
<keyword evidence="3 8" id="KW-0436">Ligase</keyword>
<dbReference type="NCBIfam" id="TIGR00459">
    <property type="entry name" value="aspS_bact"/>
    <property type="match status" value="1"/>
</dbReference>
<keyword evidence="4 8" id="KW-0547">Nucleotide-binding</keyword>
<feature type="region of interest" description="Aspartate" evidence="8">
    <location>
        <begin position="195"/>
        <end position="198"/>
    </location>
</feature>
<sequence length="582" mass="66419">MNRTHTNGELRLTDLGKTVTLSGWVAKKRDLGGLVFIDLRDRYGITQLAFNPDSPLYSQTLDIKSEYVLEITGTVIERSSKNPQLPTGDIEVDVASLTVLNKAKLPPLLIQDETDALENTRLKYRYLDLRRPVLQENFIVRHKTVQAVREFLNNEDFLDVETPILTKSTPEGARDYLVPSRLNEGKFYALPQSPQIFKQLLMVAGFEKYYQIAKCFRDEDLRSDRQPEFTQIDIEMSFMSQEDVLDVSERMIKYVMKKVKGIDLTEPFPRMTYNQAMNKYGVDKPDTRFDMKLVNITQLAAETTFGVFTNNIENGGIVKGITVKNGAELYSRKGIDKLTDFVKKLRAKGLAFVKLIDGELSGSIVKFFTDEQQQELISLAELEDNDLFLIVSDKAEVVHQSLGLLRNHIAKEQQLVDPEEYDFLWVIDWPMFEYRDEHQRYFSLHHPFTMVQETDIPLLDTAPDKALAYCYDLVVQGQELGGGSIRIHREDIQNKVFDILGISKEEQQQKFGFLLDALQYGTPPHGGIAFGLDRLIMLLVHTENIRDVVAFPKTNSGQCLLTEAPGIVSEEQLTELAIKTIK</sequence>
<dbReference type="KEGG" id="xcl:G4Z02_09045"/>
<dbReference type="SUPFAM" id="SSF55681">
    <property type="entry name" value="Class II aaRS and biotin synthetases"/>
    <property type="match status" value="1"/>
</dbReference>
<dbReference type="SUPFAM" id="SSF55261">
    <property type="entry name" value="GAD domain-like"/>
    <property type="match status" value="1"/>
</dbReference>
<evidence type="ECO:0000256" key="2">
    <source>
        <dbReference type="ARBA" id="ARBA00011738"/>
    </source>
</evidence>
<dbReference type="CDD" id="cd04317">
    <property type="entry name" value="EcAspRS_like_N"/>
    <property type="match status" value="1"/>
</dbReference>
<dbReference type="AlphaFoldDB" id="A0A7L7KT54"/>
<dbReference type="RefSeq" id="WP_258877699.1">
    <property type="nucleotide sequence ID" value="NZ_CP048914.1"/>
</dbReference>